<dbReference type="Gene3D" id="2.40.128.630">
    <property type="match status" value="1"/>
</dbReference>
<dbReference type="PANTHER" id="PTHR34512">
    <property type="entry name" value="CELL SURFACE PROTEIN"/>
    <property type="match status" value="1"/>
</dbReference>
<dbReference type="PATRIC" id="fig|1227497.3.peg.1360"/>
<dbReference type="AlphaFoldDB" id="L9XCL8"/>
<evidence type="ECO:0000256" key="1">
    <source>
        <dbReference type="SAM" id="MobiDB-lite"/>
    </source>
</evidence>
<reference evidence="3 4" key="1">
    <citation type="journal article" date="2014" name="PLoS Genet.">
        <title>Phylogenetically driven sequencing of extremely halophilic archaea reveals strategies for static and dynamic osmo-response.</title>
        <authorList>
            <person name="Becker E.A."/>
            <person name="Seitzer P.M."/>
            <person name="Tritt A."/>
            <person name="Larsen D."/>
            <person name="Krusor M."/>
            <person name="Yao A.I."/>
            <person name="Wu D."/>
            <person name="Madern D."/>
            <person name="Eisen J.A."/>
            <person name="Darling A.E."/>
            <person name="Facciotti M.T."/>
        </authorList>
    </citation>
    <scope>NUCLEOTIDE SEQUENCE [LARGE SCALE GENOMIC DNA]</scope>
    <source>
        <strain evidence="3 4">DSM 10524</strain>
    </source>
</reference>
<protein>
    <submittedName>
        <fullName evidence="3">Pyrrolo-quinoline quinone</fullName>
    </submittedName>
</protein>
<dbReference type="eggNOG" id="arCOG02482">
    <property type="taxonomic scope" value="Archaea"/>
</dbReference>
<dbReference type="PANTHER" id="PTHR34512:SF30">
    <property type="entry name" value="OUTER MEMBRANE PROTEIN ASSEMBLY FACTOR BAMB"/>
    <property type="match status" value="1"/>
</dbReference>
<dbReference type="Proteomes" id="UP000011688">
    <property type="component" value="Unassembled WGS sequence"/>
</dbReference>
<proteinExistence type="predicted"/>
<comment type="caution">
    <text evidence="3">The sequence shown here is derived from an EMBL/GenBank/DDBJ whole genome shotgun (WGS) entry which is preliminary data.</text>
</comment>
<dbReference type="Gene3D" id="2.130.10.10">
    <property type="entry name" value="YVTN repeat-like/Quinoprotein amine dehydrogenase"/>
    <property type="match status" value="2"/>
</dbReference>
<dbReference type="RefSeq" id="WP_005554697.1">
    <property type="nucleotide sequence ID" value="NZ_AOIB01000015.1"/>
</dbReference>
<dbReference type="SUPFAM" id="SSF50998">
    <property type="entry name" value="Quinoprotein alcohol dehydrogenase-like"/>
    <property type="match status" value="2"/>
</dbReference>
<dbReference type="OrthoDB" id="145878at2157"/>
<feature type="domain" description="Pyrrolo-quinoline quinone repeat" evidence="2">
    <location>
        <begin position="137"/>
        <end position="272"/>
    </location>
</feature>
<evidence type="ECO:0000259" key="2">
    <source>
        <dbReference type="Pfam" id="PF13360"/>
    </source>
</evidence>
<feature type="region of interest" description="Disordered" evidence="1">
    <location>
        <begin position="1"/>
        <end position="27"/>
    </location>
</feature>
<evidence type="ECO:0000313" key="3">
    <source>
        <dbReference type="EMBL" id="ELY59459.1"/>
    </source>
</evidence>
<name>L9XCL8_9EURY</name>
<gene>
    <name evidence="3" type="ORF">C491_06603</name>
</gene>
<dbReference type="STRING" id="1227497.C491_06603"/>
<sequence length="361" mass="38358">MTDWNQFKRDPQHSGVRRDLEGPDRPESAWTVELAGTAGSPVLDRDTVYVGTTRGNLYALDRETGRRRWVFESTDGIDATPVATYDGVYAATDAGTVHAIDPGTGDALWRTKLPAPLESDLAFADGRLYAGHTAGLSALEAGSGEIGWTYETDAAAAGSPVVAADRPRVYVGTADEQVRCLEDGSDGVEETWSAPTDGVVAAPLTIADGRVYVADDDGTLLALDTETGQTWFSYEIRGAFTSSATVLPEEGTTFVGADDGYLHVTDTRFGRRKVRGWLFSKKGIALDGEVDASPVVAGDVVCVGDSTGSLYGVDATDYDLRWHVDLGAPVSRTPALAPGRLYVAAADELSSLEWATDEPTP</sequence>
<feature type="domain" description="Pyrrolo-quinoline quinone repeat" evidence="2">
    <location>
        <begin position="289"/>
        <end position="348"/>
    </location>
</feature>
<dbReference type="EMBL" id="AOIB01000015">
    <property type="protein sequence ID" value="ELY59459.1"/>
    <property type="molecule type" value="Genomic_DNA"/>
</dbReference>
<organism evidence="3 4">
    <name type="scientific">Natronococcus amylolyticus DSM 10524</name>
    <dbReference type="NCBI Taxonomy" id="1227497"/>
    <lineage>
        <taxon>Archaea</taxon>
        <taxon>Methanobacteriati</taxon>
        <taxon>Methanobacteriota</taxon>
        <taxon>Stenosarchaea group</taxon>
        <taxon>Halobacteria</taxon>
        <taxon>Halobacteriales</taxon>
        <taxon>Natrialbaceae</taxon>
        <taxon>Natronococcus</taxon>
    </lineage>
</organism>
<dbReference type="Pfam" id="PF13360">
    <property type="entry name" value="PQQ_2"/>
    <property type="match status" value="3"/>
</dbReference>
<dbReference type="SMART" id="SM00564">
    <property type="entry name" value="PQQ"/>
    <property type="match status" value="7"/>
</dbReference>
<feature type="domain" description="Pyrrolo-quinoline quinone repeat" evidence="2">
    <location>
        <begin position="28"/>
        <end position="97"/>
    </location>
</feature>
<accession>L9XCL8</accession>
<dbReference type="InterPro" id="IPR011047">
    <property type="entry name" value="Quinoprotein_ADH-like_sf"/>
</dbReference>
<evidence type="ECO:0000313" key="4">
    <source>
        <dbReference type="Proteomes" id="UP000011688"/>
    </source>
</evidence>
<dbReference type="InterPro" id="IPR015943">
    <property type="entry name" value="WD40/YVTN_repeat-like_dom_sf"/>
</dbReference>
<keyword evidence="4" id="KW-1185">Reference proteome</keyword>
<dbReference type="InterPro" id="IPR018391">
    <property type="entry name" value="PQQ_b-propeller_rpt"/>
</dbReference>
<dbReference type="InterPro" id="IPR002372">
    <property type="entry name" value="PQQ_rpt_dom"/>
</dbReference>